<dbReference type="EMBL" id="CP071090">
    <property type="protein sequence ID" value="QSQ21495.1"/>
    <property type="molecule type" value="Genomic_DNA"/>
</dbReference>
<dbReference type="Proteomes" id="UP000662747">
    <property type="component" value="Chromosome"/>
</dbReference>
<gene>
    <name evidence="2" type="ORF">JY651_40970</name>
</gene>
<organism evidence="2 3">
    <name type="scientific">Pyxidicoccus parkwayensis</name>
    <dbReference type="NCBI Taxonomy" id="2813578"/>
    <lineage>
        <taxon>Bacteria</taxon>
        <taxon>Pseudomonadati</taxon>
        <taxon>Myxococcota</taxon>
        <taxon>Myxococcia</taxon>
        <taxon>Myxococcales</taxon>
        <taxon>Cystobacterineae</taxon>
        <taxon>Myxococcaceae</taxon>
        <taxon>Pyxidicoccus</taxon>
    </lineage>
</organism>
<evidence type="ECO:0000256" key="1">
    <source>
        <dbReference type="SAM" id="SignalP"/>
    </source>
</evidence>
<proteinExistence type="predicted"/>
<name>A0ABX7NRI6_9BACT</name>
<reference evidence="2 3" key="1">
    <citation type="submission" date="2021-02" db="EMBL/GenBank/DDBJ databases">
        <title>De Novo genome assembly of isolated myxobacteria.</title>
        <authorList>
            <person name="Stevens D.C."/>
        </authorList>
    </citation>
    <scope>NUCLEOTIDE SEQUENCE [LARGE SCALE GENOMIC DNA]</scope>
    <source>
        <strain evidence="3">SCPEA02</strain>
    </source>
</reference>
<evidence type="ECO:0000313" key="2">
    <source>
        <dbReference type="EMBL" id="QSQ21495.1"/>
    </source>
</evidence>
<dbReference type="PANTHER" id="PTHR40050">
    <property type="entry name" value="INNER SPORE COAT PROTEIN H"/>
    <property type="match status" value="1"/>
</dbReference>
<evidence type="ECO:0000313" key="3">
    <source>
        <dbReference type="Proteomes" id="UP000662747"/>
    </source>
</evidence>
<dbReference type="PANTHER" id="PTHR40050:SF1">
    <property type="entry name" value="INNER SPORE COAT PROTEIN H"/>
    <property type="match status" value="1"/>
</dbReference>
<feature type="signal peptide" evidence="1">
    <location>
        <begin position="1"/>
        <end position="26"/>
    </location>
</feature>
<dbReference type="Pfam" id="PF08757">
    <property type="entry name" value="CotH"/>
    <property type="match status" value="1"/>
</dbReference>
<feature type="chain" id="PRO_5046562868" evidence="1">
    <location>
        <begin position="27"/>
        <end position="445"/>
    </location>
</feature>
<accession>A0ABX7NRI6</accession>
<dbReference type="GO" id="GO:0016301">
    <property type="term" value="F:kinase activity"/>
    <property type="evidence" value="ECO:0007669"/>
    <property type="project" value="UniProtKB-KW"/>
</dbReference>
<keyword evidence="2" id="KW-0418">Kinase</keyword>
<keyword evidence="1" id="KW-0732">Signal</keyword>
<dbReference type="RefSeq" id="WP_206723072.1">
    <property type="nucleotide sequence ID" value="NZ_CP071090.1"/>
</dbReference>
<sequence length="445" mass="50540">MGRGGGHFARGLPWLLVLCMAAVACAPPSGWSVAPPECDDTDSASFVTGFESREGGAPDPFTYVEEDGLPVFHIFMSASLPDEDGYRPARFVYRGRCYVAEMRYRGDTSLEFPKLSLTVDIDGEQRFDEPSLAGGFMGRRKLVLTSPFNDNSYLRARLAFELWNRMSPDHLPVQAYSAVVYMNGRYQGLYTVMDHIDRDYLSAHGLDPGGDLFKAVGGDANFSRLDSMGGQKKKLHQGYEKKAGKPEDGDEAYRTIDALTAFVADATPEQFLAERGDWVDVSDYEDWWILSTLMSAKDSVAKNAYHFRARGTGARFRYIPWDLDTSFGQDWNTTRLHAEDLDPYTRENRVFSRMLEDPAIAGPLRERYRALLQGPLSRDVVLGLIDGYVRELEPAALKDEARWGKEYKSFRSWSWRTDFNDFEGEVAYLRAWVDTRWRVLEESLR</sequence>
<protein>
    <submittedName>
        <fullName evidence="2">CotH kinase family protein</fullName>
    </submittedName>
</protein>
<keyword evidence="3" id="KW-1185">Reference proteome</keyword>
<dbReference type="PROSITE" id="PS51257">
    <property type="entry name" value="PROKAR_LIPOPROTEIN"/>
    <property type="match status" value="1"/>
</dbReference>
<keyword evidence="2" id="KW-0808">Transferase</keyword>
<dbReference type="InterPro" id="IPR014867">
    <property type="entry name" value="Spore_coat_CotH_CotH2/3/7"/>
</dbReference>